<evidence type="ECO:0000313" key="18">
    <source>
        <dbReference type="Proteomes" id="UP000198417"/>
    </source>
</evidence>
<evidence type="ECO:0000256" key="6">
    <source>
        <dbReference type="ARBA" id="ARBA00022679"/>
    </source>
</evidence>
<accession>A0A238VE74</accession>
<evidence type="ECO:0000256" key="3">
    <source>
        <dbReference type="ARBA" id="ARBA00005201"/>
    </source>
</evidence>
<evidence type="ECO:0000256" key="1">
    <source>
        <dbReference type="ARBA" id="ARBA00002121"/>
    </source>
</evidence>
<dbReference type="GO" id="GO:0009231">
    <property type="term" value="P:riboflavin biosynthetic process"/>
    <property type="evidence" value="ECO:0007669"/>
    <property type="project" value="InterPro"/>
</dbReference>
<dbReference type="UniPathway" id="UPA00277">
    <property type="reaction ID" value="UER00407"/>
</dbReference>
<dbReference type="GO" id="GO:0005524">
    <property type="term" value="F:ATP binding"/>
    <property type="evidence" value="ECO:0007669"/>
    <property type="project" value="UniProtKB-UniRule"/>
</dbReference>
<evidence type="ECO:0000256" key="9">
    <source>
        <dbReference type="ARBA" id="ARBA00022777"/>
    </source>
</evidence>
<dbReference type="EMBL" id="FZNN01000002">
    <property type="protein sequence ID" value="SNR32702.1"/>
    <property type="molecule type" value="Genomic_DNA"/>
</dbReference>
<dbReference type="InterPro" id="IPR002606">
    <property type="entry name" value="Riboflavin_kinase_bac"/>
</dbReference>
<dbReference type="InterPro" id="IPR014729">
    <property type="entry name" value="Rossmann-like_a/b/a_fold"/>
</dbReference>
<dbReference type="InterPro" id="IPR015865">
    <property type="entry name" value="Riboflavin_kinase_bac/euk"/>
</dbReference>
<dbReference type="GO" id="GO:0006747">
    <property type="term" value="P:FAD biosynthetic process"/>
    <property type="evidence" value="ECO:0007669"/>
    <property type="project" value="UniProtKB-UniRule"/>
</dbReference>
<evidence type="ECO:0000256" key="10">
    <source>
        <dbReference type="ARBA" id="ARBA00022827"/>
    </source>
</evidence>
<dbReference type="NCBIfam" id="NF004160">
    <property type="entry name" value="PRK05627.1-3"/>
    <property type="match status" value="1"/>
</dbReference>
<dbReference type="UniPathway" id="UPA00276">
    <property type="reaction ID" value="UER00406"/>
</dbReference>
<keyword evidence="6 15" id="KW-0808">Transferase</keyword>
<evidence type="ECO:0000256" key="2">
    <source>
        <dbReference type="ARBA" id="ARBA00004726"/>
    </source>
</evidence>
<dbReference type="AlphaFoldDB" id="A0A238VE74"/>
<keyword evidence="7 15" id="KW-0548">Nucleotidyltransferase</keyword>
<dbReference type="GO" id="GO:0003919">
    <property type="term" value="F:FMN adenylyltransferase activity"/>
    <property type="evidence" value="ECO:0007669"/>
    <property type="project" value="UniProtKB-UniRule"/>
</dbReference>
<keyword evidence="11 15" id="KW-0067">ATP-binding</keyword>
<keyword evidence="8 15" id="KW-0547">Nucleotide-binding</keyword>
<evidence type="ECO:0000259" key="16">
    <source>
        <dbReference type="SMART" id="SM00904"/>
    </source>
</evidence>
<comment type="pathway">
    <text evidence="3 15">Cofactor biosynthesis; FMN biosynthesis; FMN from riboflavin (ATP route): step 1/1.</text>
</comment>
<proteinExistence type="inferred from homology"/>
<evidence type="ECO:0000256" key="11">
    <source>
        <dbReference type="ARBA" id="ARBA00022840"/>
    </source>
</evidence>
<dbReference type="SMART" id="SM00904">
    <property type="entry name" value="Flavokinase"/>
    <property type="match status" value="1"/>
</dbReference>
<comment type="pathway">
    <text evidence="2 15">Cofactor biosynthesis; FAD biosynthesis; FAD from FMN: step 1/1.</text>
</comment>
<evidence type="ECO:0000256" key="4">
    <source>
        <dbReference type="ARBA" id="ARBA00022630"/>
    </source>
</evidence>
<dbReference type="InterPro" id="IPR023465">
    <property type="entry name" value="Riboflavin_kinase_dom_sf"/>
</dbReference>
<evidence type="ECO:0000256" key="12">
    <source>
        <dbReference type="ARBA" id="ARBA00023268"/>
    </source>
</evidence>
<comment type="catalytic activity">
    <reaction evidence="14 15">
        <text>FMN + ATP + H(+) = FAD + diphosphate</text>
        <dbReference type="Rhea" id="RHEA:17237"/>
        <dbReference type="ChEBI" id="CHEBI:15378"/>
        <dbReference type="ChEBI" id="CHEBI:30616"/>
        <dbReference type="ChEBI" id="CHEBI:33019"/>
        <dbReference type="ChEBI" id="CHEBI:57692"/>
        <dbReference type="ChEBI" id="CHEBI:58210"/>
        <dbReference type="EC" id="2.7.7.2"/>
    </reaction>
</comment>
<dbReference type="SUPFAM" id="SSF82114">
    <property type="entry name" value="Riboflavin kinase-like"/>
    <property type="match status" value="1"/>
</dbReference>
<dbReference type="CDD" id="cd02064">
    <property type="entry name" value="FAD_synthetase_N"/>
    <property type="match status" value="1"/>
</dbReference>
<gene>
    <name evidence="17" type="ORF">SAMN06265370_10242</name>
</gene>
<dbReference type="GO" id="GO:0009398">
    <property type="term" value="P:FMN biosynthetic process"/>
    <property type="evidence" value="ECO:0007669"/>
    <property type="project" value="UniProtKB-UniRule"/>
</dbReference>
<dbReference type="SUPFAM" id="SSF52374">
    <property type="entry name" value="Nucleotidylyl transferase"/>
    <property type="match status" value="1"/>
</dbReference>
<dbReference type="EC" id="2.7.1.26" evidence="15"/>
<organism evidence="17 18">
    <name type="scientific">Puniceibacterium sediminis</name>
    <dbReference type="NCBI Taxonomy" id="1608407"/>
    <lineage>
        <taxon>Bacteria</taxon>
        <taxon>Pseudomonadati</taxon>
        <taxon>Pseudomonadota</taxon>
        <taxon>Alphaproteobacteria</taxon>
        <taxon>Rhodobacterales</taxon>
        <taxon>Paracoccaceae</taxon>
        <taxon>Puniceibacterium</taxon>
    </lineage>
</organism>
<evidence type="ECO:0000256" key="7">
    <source>
        <dbReference type="ARBA" id="ARBA00022695"/>
    </source>
</evidence>
<evidence type="ECO:0000313" key="17">
    <source>
        <dbReference type="EMBL" id="SNR32702.1"/>
    </source>
</evidence>
<dbReference type="InterPro" id="IPR015864">
    <property type="entry name" value="FAD_synthase"/>
</dbReference>
<dbReference type="FunFam" id="2.40.30.30:FF:000003">
    <property type="entry name" value="Riboflavin biosynthesis protein"/>
    <property type="match status" value="1"/>
</dbReference>
<keyword evidence="18" id="KW-1185">Reference proteome</keyword>
<sequence>MPARTTARHHHFRRLPSCAAPDARLTLGAMRIIRDYQFVEPRDRGASAAIGNFDGVHLGHQAVIDLARQALPDAPLGIVTFEPHPREFFHPDSKPFRLMGSAARASRLAKLGVDRLYELNFNTALAALTPQAFAQKVLADGLGLRHVVVGADFCFGNHRAGTVSDLQRFGAEMGFGVTVAELVENAAGRVSSTSIRAALTEGRPRDAATQLGHWHRIEGTVIGGEQRGRELGFPTANMNIDGLHPPKFGVYAVLVEVTDGPHKGRYQGAASIGVRPMFGTNHANLETYLLDFKGDLYGANLSVALVEYLRGEEKFDGLDALITQMHADVARTRQILDTL</sequence>
<feature type="domain" description="Riboflavin kinase" evidence="16">
    <location>
        <begin position="210"/>
        <end position="337"/>
    </location>
</feature>
<comment type="similarity">
    <text evidence="15">Belongs to the ribF family.</text>
</comment>
<evidence type="ECO:0000256" key="13">
    <source>
        <dbReference type="ARBA" id="ARBA00047880"/>
    </source>
</evidence>
<protein>
    <recommendedName>
        <fullName evidence="15">Riboflavin biosynthesis protein</fullName>
    </recommendedName>
    <domain>
        <recommendedName>
            <fullName evidence="15">Riboflavin kinase</fullName>
            <ecNumber evidence="15">2.7.1.26</ecNumber>
        </recommendedName>
        <alternativeName>
            <fullName evidence="15">Flavokinase</fullName>
        </alternativeName>
    </domain>
    <domain>
        <recommendedName>
            <fullName evidence="15">FMN adenylyltransferase</fullName>
            <ecNumber evidence="15">2.7.7.2</ecNumber>
        </recommendedName>
        <alternativeName>
            <fullName evidence="15">FAD pyrophosphorylase</fullName>
        </alternativeName>
        <alternativeName>
            <fullName evidence="15">FAD synthase</fullName>
        </alternativeName>
    </domain>
</protein>
<dbReference type="PANTHER" id="PTHR22749">
    <property type="entry name" value="RIBOFLAVIN KINASE/FMN ADENYLYLTRANSFERASE"/>
    <property type="match status" value="1"/>
</dbReference>
<dbReference type="PANTHER" id="PTHR22749:SF6">
    <property type="entry name" value="RIBOFLAVIN KINASE"/>
    <property type="match status" value="1"/>
</dbReference>
<dbReference type="NCBIfam" id="TIGR00083">
    <property type="entry name" value="ribF"/>
    <property type="match status" value="1"/>
</dbReference>
<keyword evidence="12" id="KW-0511">Multifunctional enzyme</keyword>
<comment type="function">
    <text evidence="1">Catalyzes the phosphorylation of riboflavin to FMN followed by the adenylation of FMN to FAD.</text>
</comment>
<keyword evidence="4 15" id="KW-0285">Flavoprotein</keyword>
<comment type="catalytic activity">
    <reaction evidence="13 15">
        <text>riboflavin + ATP = FMN + ADP + H(+)</text>
        <dbReference type="Rhea" id="RHEA:14357"/>
        <dbReference type="ChEBI" id="CHEBI:15378"/>
        <dbReference type="ChEBI" id="CHEBI:30616"/>
        <dbReference type="ChEBI" id="CHEBI:57986"/>
        <dbReference type="ChEBI" id="CHEBI:58210"/>
        <dbReference type="ChEBI" id="CHEBI:456216"/>
        <dbReference type="EC" id="2.7.1.26"/>
    </reaction>
</comment>
<dbReference type="GO" id="GO:0008531">
    <property type="term" value="F:riboflavin kinase activity"/>
    <property type="evidence" value="ECO:0007669"/>
    <property type="project" value="UniProtKB-UniRule"/>
</dbReference>
<name>A0A238VE74_9RHOB</name>
<evidence type="ECO:0000256" key="15">
    <source>
        <dbReference type="PIRNR" id="PIRNR004491"/>
    </source>
</evidence>
<evidence type="ECO:0000256" key="14">
    <source>
        <dbReference type="ARBA" id="ARBA00049494"/>
    </source>
</evidence>
<dbReference type="InterPro" id="IPR023468">
    <property type="entry name" value="Riboflavin_kinase"/>
</dbReference>
<dbReference type="Pfam" id="PF06574">
    <property type="entry name" value="FAD_syn"/>
    <property type="match status" value="1"/>
</dbReference>
<reference evidence="17 18" key="1">
    <citation type="submission" date="2017-06" db="EMBL/GenBank/DDBJ databases">
        <authorList>
            <person name="Kim H.J."/>
            <person name="Triplett B.A."/>
        </authorList>
    </citation>
    <scope>NUCLEOTIDE SEQUENCE [LARGE SCALE GENOMIC DNA]</scope>
    <source>
        <strain evidence="17 18">DSM 29052</strain>
    </source>
</reference>
<dbReference type="FunFam" id="3.40.50.620:FF:000021">
    <property type="entry name" value="Riboflavin biosynthesis protein"/>
    <property type="match status" value="1"/>
</dbReference>
<dbReference type="Proteomes" id="UP000198417">
    <property type="component" value="Unassembled WGS sequence"/>
</dbReference>
<evidence type="ECO:0000256" key="8">
    <source>
        <dbReference type="ARBA" id="ARBA00022741"/>
    </source>
</evidence>
<dbReference type="Gene3D" id="2.40.30.30">
    <property type="entry name" value="Riboflavin kinase-like"/>
    <property type="match status" value="1"/>
</dbReference>
<keyword evidence="9 15" id="KW-0418">Kinase</keyword>
<dbReference type="Gene3D" id="3.40.50.620">
    <property type="entry name" value="HUPs"/>
    <property type="match status" value="1"/>
</dbReference>
<dbReference type="Pfam" id="PF01687">
    <property type="entry name" value="Flavokinase"/>
    <property type="match status" value="1"/>
</dbReference>
<keyword evidence="5 15" id="KW-0288">FMN</keyword>
<dbReference type="PIRSF" id="PIRSF004491">
    <property type="entry name" value="FAD_Synth"/>
    <property type="match status" value="1"/>
</dbReference>
<evidence type="ECO:0000256" key="5">
    <source>
        <dbReference type="ARBA" id="ARBA00022643"/>
    </source>
</evidence>
<keyword evidence="10 15" id="KW-0274">FAD</keyword>
<dbReference type="EC" id="2.7.7.2" evidence="15"/>